<proteinExistence type="predicted"/>
<dbReference type="Proteomes" id="UP000729402">
    <property type="component" value="Unassembled WGS sequence"/>
</dbReference>
<feature type="region of interest" description="Disordered" evidence="1">
    <location>
        <begin position="1"/>
        <end position="23"/>
    </location>
</feature>
<evidence type="ECO:0000256" key="1">
    <source>
        <dbReference type="SAM" id="MobiDB-lite"/>
    </source>
</evidence>
<feature type="compositionally biased region" description="Polar residues" evidence="1">
    <location>
        <begin position="83"/>
        <end position="93"/>
    </location>
</feature>
<sequence>MISNLPCAPEPEQPPAAGSISMAAPALRHSGAKLSVVVEEPKAAAAAASSSRPRVIPHASPSPSPPAPARGSRMHPAPRWASAPSSGTSHVAG</sequence>
<accession>A0A8J5WUC7</accession>
<evidence type="ECO:0000313" key="2">
    <source>
        <dbReference type="EMBL" id="KAG8098090.1"/>
    </source>
</evidence>
<name>A0A8J5WUC7_ZIZPA</name>
<organism evidence="2 3">
    <name type="scientific">Zizania palustris</name>
    <name type="common">Northern wild rice</name>
    <dbReference type="NCBI Taxonomy" id="103762"/>
    <lineage>
        <taxon>Eukaryota</taxon>
        <taxon>Viridiplantae</taxon>
        <taxon>Streptophyta</taxon>
        <taxon>Embryophyta</taxon>
        <taxon>Tracheophyta</taxon>
        <taxon>Spermatophyta</taxon>
        <taxon>Magnoliopsida</taxon>
        <taxon>Liliopsida</taxon>
        <taxon>Poales</taxon>
        <taxon>Poaceae</taxon>
        <taxon>BOP clade</taxon>
        <taxon>Oryzoideae</taxon>
        <taxon>Oryzeae</taxon>
        <taxon>Zizaniinae</taxon>
        <taxon>Zizania</taxon>
    </lineage>
</organism>
<protein>
    <submittedName>
        <fullName evidence="2">Uncharacterized protein</fullName>
    </submittedName>
</protein>
<dbReference type="AlphaFoldDB" id="A0A8J5WUC7"/>
<reference evidence="2" key="1">
    <citation type="journal article" date="2021" name="bioRxiv">
        <title>Whole Genome Assembly and Annotation of Northern Wild Rice, Zizania palustris L., Supports a Whole Genome Duplication in the Zizania Genus.</title>
        <authorList>
            <person name="Haas M."/>
            <person name="Kono T."/>
            <person name="Macchietto M."/>
            <person name="Millas R."/>
            <person name="McGilp L."/>
            <person name="Shao M."/>
            <person name="Duquette J."/>
            <person name="Hirsch C.N."/>
            <person name="Kimball J."/>
        </authorList>
    </citation>
    <scope>NUCLEOTIDE SEQUENCE</scope>
    <source>
        <tissue evidence="2">Fresh leaf tissue</tissue>
    </source>
</reference>
<comment type="caution">
    <text evidence="2">The sequence shown here is derived from an EMBL/GenBank/DDBJ whole genome shotgun (WGS) entry which is preliminary data.</text>
</comment>
<feature type="region of interest" description="Disordered" evidence="1">
    <location>
        <begin position="41"/>
        <end position="93"/>
    </location>
</feature>
<dbReference type="EMBL" id="JAAALK010000079">
    <property type="protein sequence ID" value="KAG8098090.1"/>
    <property type="molecule type" value="Genomic_DNA"/>
</dbReference>
<keyword evidence="3" id="KW-1185">Reference proteome</keyword>
<evidence type="ECO:0000313" key="3">
    <source>
        <dbReference type="Proteomes" id="UP000729402"/>
    </source>
</evidence>
<reference evidence="2" key="2">
    <citation type="submission" date="2021-02" db="EMBL/GenBank/DDBJ databases">
        <authorList>
            <person name="Kimball J.A."/>
            <person name="Haas M.W."/>
            <person name="Macchietto M."/>
            <person name="Kono T."/>
            <person name="Duquette J."/>
            <person name="Shao M."/>
        </authorList>
    </citation>
    <scope>NUCLEOTIDE SEQUENCE</scope>
    <source>
        <tissue evidence="2">Fresh leaf tissue</tissue>
    </source>
</reference>
<gene>
    <name evidence="2" type="ORF">GUJ93_ZPchr0013g34511</name>
</gene>